<dbReference type="GO" id="GO:0009267">
    <property type="term" value="P:cellular response to starvation"/>
    <property type="evidence" value="ECO:0007669"/>
    <property type="project" value="TreeGrafter"/>
</dbReference>
<keyword evidence="1 2" id="KW-0175">Coiled coil</keyword>
<sequence>MATNSSETEESTTSTAPRIFHISSSTDSPNVHKCPLCEKFKKYFYCRDCIQSGLITNKKNESLSNIQKALGELEENRRNVERKCLKSLENRQKYDILQTKIRQGKERNQIIQLALEGKRQRKHFLNQKLAELKERNQERSEKLKAYKTKSAEVGDCAAIKSEKVSLAQEKLHKKNKEVKKIARLRVQQLFKYIFPISLVKPVIEMESSGDSMIKELAEASQTTYLRDKWVYTDYSNEMQYSIVAPCLPGSGNYSNYNLWAQNRDGIPISEDTEMMDINPALTISAALTYAAQLVNVLSFLLNVRLPYKMTYSEFSSSTMNEQQFTRKVARLNANILYFCISQKIDISALSPMRTIHNILQLKDNDSADLGRQGPIEINELHARTLEKCIASDLKSGDDSDSDEGDSFTKEWEAVPHVQCPEVPAGPANVQSSVINPQQASSMAGGLMNSAVASVASIWRGFTGR</sequence>
<evidence type="ECO:0000256" key="1">
    <source>
        <dbReference type="ARBA" id="ARBA00023054"/>
    </source>
</evidence>
<evidence type="ECO:0000313" key="5">
    <source>
        <dbReference type="Proteomes" id="UP001152799"/>
    </source>
</evidence>
<feature type="region of interest" description="Disordered" evidence="3">
    <location>
        <begin position="1"/>
        <end position="29"/>
    </location>
</feature>
<evidence type="ECO:0008006" key="6">
    <source>
        <dbReference type="Google" id="ProtNLM"/>
    </source>
</evidence>
<dbReference type="GO" id="GO:0005776">
    <property type="term" value="C:autophagosome"/>
    <property type="evidence" value="ECO:0007669"/>
    <property type="project" value="TreeGrafter"/>
</dbReference>
<dbReference type="InterPro" id="IPR018791">
    <property type="entry name" value="UV_resistance/autophagy_Atg14"/>
</dbReference>
<proteinExistence type="predicted"/>
<dbReference type="Proteomes" id="UP001152799">
    <property type="component" value="Unassembled WGS sequence"/>
</dbReference>
<organism evidence="4 5">
    <name type="scientific">Ceutorhynchus assimilis</name>
    <name type="common">cabbage seed weevil</name>
    <dbReference type="NCBI Taxonomy" id="467358"/>
    <lineage>
        <taxon>Eukaryota</taxon>
        <taxon>Metazoa</taxon>
        <taxon>Ecdysozoa</taxon>
        <taxon>Arthropoda</taxon>
        <taxon>Hexapoda</taxon>
        <taxon>Insecta</taxon>
        <taxon>Pterygota</taxon>
        <taxon>Neoptera</taxon>
        <taxon>Endopterygota</taxon>
        <taxon>Coleoptera</taxon>
        <taxon>Polyphaga</taxon>
        <taxon>Cucujiformia</taxon>
        <taxon>Curculionidae</taxon>
        <taxon>Ceutorhynchinae</taxon>
        <taxon>Ceutorhynchus</taxon>
    </lineage>
</organism>
<feature type="coiled-coil region" evidence="2">
    <location>
        <begin position="56"/>
        <end position="90"/>
    </location>
</feature>
<protein>
    <recommendedName>
        <fullName evidence="6">Beclin 1-associated autophagy-related key regulator</fullName>
    </recommendedName>
</protein>
<dbReference type="GO" id="GO:0097629">
    <property type="term" value="C:extrinsic component of omegasome membrane"/>
    <property type="evidence" value="ECO:0007669"/>
    <property type="project" value="TreeGrafter"/>
</dbReference>
<reference evidence="4" key="1">
    <citation type="submission" date="2022-01" db="EMBL/GenBank/DDBJ databases">
        <authorList>
            <person name="King R."/>
        </authorList>
    </citation>
    <scope>NUCLEOTIDE SEQUENCE</scope>
</reference>
<dbReference type="AlphaFoldDB" id="A0A9P0DYR5"/>
<dbReference type="PANTHER" id="PTHR13664">
    <property type="entry name" value="BECLIN 1-ASSOCIATED AUTOPHAGY-RELATED KEY REGULATOR"/>
    <property type="match status" value="1"/>
</dbReference>
<gene>
    <name evidence="4" type="ORF">CEUTPL_LOCUS14507</name>
</gene>
<evidence type="ECO:0000313" key="4">
    <source>
        <dbReference type="EMBL" id="CAH1183010.1"/>
    </source>
</evidence>
<dbReference type="Pfam" id="PF10186">
    <property type="entry name" value="ATG14"/>
    <property type="match status" value="1"/>
</dbReference>
<evidence type="ECO:0000256" key="2">
    <source>
        <dbReference type="SAM" id="Coils"/>
    </source>
</evidence>
<dbReference type="GO" id="GO:0035014">
    <property type="term" value="F:phosphatidylinositol 3-kinase regulator activity"/>
    <property type="evidence" value="ECO:0007669"/>
    <property type="project" value="TreeGrafter"/>
</dbReference>
<dbReference type="OrthoDB" id="16772at2759"/>
<evidence type="ECO:0000256" key="3">
    <source>
        <dbReference type="SAM" id="MobiDB-lite"/>
    </source>
</evidence>
<dbReference type="GO" id="GO:0043495">
    <property type="term" value="F:protein-membrane adaptor activity"/>
    <property type="evidence" value="ECO:0007669"/>
    <property type="project" value="TreeGrafter"/>
</dbReference>
<dbReference type="PANTHER" id="PTHR13664:SF0">
    <property type="entry name" value="BECLIN 1-ASSOCIATED AUTOPHAGY-RELATED KEY REGULATOR"/>
    <property type="match status" value="1"/>
</dbReference>
<feature type="coiled-coil region" evidence="2">
    <location>
        <begin position="115"/>
        <end position="149"/>
    </location>
</feature>
<dbReference type="GO" id="GO:0035032">
    <property type="term" value="C:phosphatidylinositol 3-kinase complex, class III"/>
    <property type="evidence" value="ECO:0007669"/>
    <property type="project" value="TreeGrafter"/>
</dbReference>
<dbReference type="GO" id="GO:0000423">
    <property type="term" value="P:mitophagy"/>
    <property type="evidence" value="ECO:0007669"/>
    <property type="project" value="TreeGrafter"/>
</dbReference>
<dbReference type="EMBL" id="CAKJTU040000001">
    <property type="protein sequence ID" value="CAH1183010.1"/>
    <property type="molecule type" value="Genomic_DNA"/>
</dbReference>
<dbReference type="GO" id="GO:0000045">
    <property type="term" value="P:autophagosome assembly"/>
    <property type="evidence" value="ECO:0007669"/>
    <property type="project" value="TreeGrafter"/>
</dbReference>
<comment type="caution">
    <text evidence="4">The sequence shown here is derived from an EMBL/GenBank/DDBJ whole genome shotgun (WGS) entry which is preliminary data.</text>
</comment>
<accession>A0A9P0DYR5</accession>
<dbReference type="GO" id="GO:0097632">
    <property type="term" value="C:extrinsic component of phagophore assembly site membrane"/>
    <property type="evidence" value="ECO:0007669"/>
    <property type="project" value="TreeGrafter"/>
</dbReference>
<dbReference type="GO" id="GO:0016240">
    <property type="term" value="P:autophagosome membrane docking"/>
    <property type="evidence" value="ECO:0007669"/>
    <property type="project" value="TreeGrafter"/>
</dbReference>
<name>A0A9P0DYR5_9CUCU</name>
<keyword evidence="5" id="KW-1185">Reference proteome</keyword>